<dbReference type="GO" id="GO:0003676">
    <property type="term" value="F:nucleic acid binding"/>
    <property type="evidence" value="ECO:0007669"/>
    <property type="project" value="InterPro"/>
</dbReference>
<dbReference type="PANTHER" id="PTHR36688:SF2">
    <property type="entry name" value="ENDONUCLEASE_EXONUCLEASE_PHOSPHATASE DOMAIN-CONTAINING PROTEIN"/>
    <property type="match status" value="1"/>
</dbReference>
<evidence type="ECO:0000259" key="2">
    <source>
        <dbReference type="PROSITE" id="PS50878"/>
    </source>
</evidence>
<dbReference type="Gene3D" id="3.60.10.10">
    <property type="entry name" value="Endonuclease/exonuclease/phosphatase"/>
    <property type="match status" value="1"/>
</dbReference>
<dbReference type="PANTHER" id="PTHR36688">
    <property type="entry name" value="ENDO/EXONUCLEASE/PHOSPHATASE DOMAIN-CONTAINING PROTEIN"/>
    <property type="match status" value="1"/>
</dbReference>
<dbReference type="GO" id="GO:0003824">
    <property type="term" value="F:catalytic activity"/>
    <property type="evidence" value="ECO:0007669"/>
    <property type="project" value="InterPro"/>
</dbReference>
<dbReference type="AlphaFoldDB" id="A0AAU9TDV4"/>
<evidence type="ECO:0000313" key="4">
    <source>
        <dbReference type="Proteomes" id="UP001153954"/>
    </source>
</evidence>
<dbReference type="SUPFAM" id="SSF56672">
    <property type="entry name" value="DNA/RNA polymerases"/>
    <property type="match status" value="1"/>
</dbReference>
<dbReference type="InterPro" id="IPR052560">
    <property type="entry name" value="RdDP_mobile_element"/>
</dbReference>
<dbReference type="CDD" id="cd01650">
    <property type="entry name" value="RT_nLTR_like"/>
    <property type="match status" value="1"/>
</dbReference>
<dbReference type="GO" id="GO:0008270">
    <property type="term" value="F:zinc ion binding"/>
    <property type="evidence" value="ECO:0007669"/>
    <property type="project" value="InterPro"/>
</dbReference>
<dbReference type="Pfam" id="PF03372">
    <property type="entry name" value="Exo_endo_phos"/>
    <property type="match status" value="1"/>
</dbReference>
<evidence type="ECO:0000313" key="3">
    <source>
        <dbReference type="EMBL" id="CAH2085255.1"/>
    </source>
</evidence>
<reference evidence="3" key="1">
    <citation type="submission" date="2022-03" db="EMBL/GenBank/DDBJ databases">
        <authorList>
            <person name="Tunstrom K."/>
        </authorList>
    </citation>
    <scope>NUCLEOTIDE SEQUENCE</scope>
</reference>
<dbReference type="InterPro" id="IPR000477">
    <property type="entry name" value="RT_dom"/>
</dbReference>
<gene>
    <name evidence="3" type="ORF">EEDITHA_LOCUS1748</name>
</gene>
<accession>A0AAU9TDV4</accession>
<dbReference type="InterPro" id="IPR036691">
    <property type="entry name" value="Endo/exonu/phosph_ase_sf"/>
</dbReference>
<feature type="domain" description="Reverse transcriptase" evidence="2">
    <location>
        <begin position="734"/>
        <end position="991"/>
    </location>
</feature>
<dbReference type="EMBL" id="CAKOGL010000004">
    <property type="protein sequence ID" value="CAH2085255.1"/>
    <property type="molecule type" value="Genomic_DNA"/>
</dbReference>
<name>A0AAU9TDV4_EUPED</name>
<dbReference type="Proteomes" id="UP001153954">
    <property type="component" value="Unassembled WGS sequence"/>
</dbReference>
<dbReference type="InterPro" id="IPR043502">
    <property type="entry name" value="DNA/RNA_pol_sf"/>
</dbReference>
<protein>
    <recommendedName>
        <fullName evidence="2">Reverse transcriptase domain-containing protein</fullName>
    </recommendedName>
</protein>
<dbReference type="PROSITE" id="PS50878">
    <property type="entry name" value="RT_POL"/>
    <property type="match status" value="1"/>
</dbReference>
<feature type="compositionally biased region" description="Basic residues" evidence="1">
    <location>
        <begin position="176"/>
        <end position="188"/>
    </location>
</feature>
<dbReference type="SUPFAM" id="SSF57756">
    <property type="entry name" value="Retrovirus zinc finger-like domains"/>
    <property type="match status" value="1"/>
</dbReference>
<comment type="caution">
    <text evidence="3">The sequence shown here is derived from an EMBL/GenBank/DDBJ whole genome shotgun (WGS) entry which is preliminary data.</text>
</comment>
<proteinExistence type="predicted"/>
<dbReference type="GO" id="GO:0071897">
    <property type="term" value="P:DNA biosynthetic process"/>
    <property type="evidence" value="ECO:0007669"/>
    <property type="project" value="UniProtKB-ARBA"/>
</dbReference>
<feature type="region of interest" description="Disordered" evidence="1">
    <location>
        <begin position="84"/>
        <end position="240"/>
    </location>
</feature>
<dbReference type="InterPro" id="IPR005135">
    <property type="entry name" value="Endo/exonuclease/phosphatase"/>
</dbReference>
<keyword evidence="4" id="KW-1185">Reference proteome</keyword>
<dbReference type="Pfam" id="PF00078">
    <property type="entry name" value="RVT_1"/>
    <property type="match status" value="1"/>
</dbReference>
<sequence>MPGLVIEAWRGNKSPAQCHRCQAFGHASANCHRKIKCVRCAGEHLARDCPRAREELPTCANCGKAHTAKDRRCAVFKREARKRGISLAPPRPPTAGATKKGAKERPLPSVAQPAETAPTTTEPKQQTPAATGQAKPATRSADPSKERGTEGAVATRPTTLAPPANEPTVRGQPAKSKAKKRRRKRAPRPARSEPAAASTPQPKPTSAKAVECPQTQQEPGAQEPKAPLRAPATQLRETTDPDTRTIIRVFVEILTNILVAYTQGGIRGHVRELTALVQSQDIHVILLGETRLSEEVEFRIPNFFVYRRDEVSPRGYPYRGTAALVRRDIVHEELEHAPFASVRTQGVRVCAEDEELLLYAAYKPPREAFCSTDVQSLFSSRKPTLVVGDFNAKHPAWGARVVTPAGRQLLEDSVSNGYGIMGPGAPSHIPSDPRRQPDVLDIVLHHGLPYPLDVEVIYDLDTQHLPILVMLTLRRGFSVLRSPRPRVDWERYTSELMGFELTVPISTPAEVEKATETITRAIQEAKEAATSAQGQPRGYRDQLPSSLREKIRRKRQLRRLWARTRCPRVKHDLNRLAEEVSRALVALDDDNWEVTIDRASEHDLNLYSLCKKLTGNDAPIYPLKDREGNRRYSASDRAEILAEYMEEQFTPNPPNTTNANVVRHHAAVHERVERFLSSPIPSLQDVQLITLSELRKAVLRLPKRKAPGPDGVTNAALMQLPVGCLAALTRTFNGILQTGHFPEMWKTGKIIVLPKAGKDRRLPGSYRPITLLSHLAKLFERLLLRRLAPHLPLREEQFGFRSSHSTTLQLARVLNHLASELNKRHCTVGVFLDMEKAFDRVWHAGLLAKILDTTAPSALVRVVASFLEGRSFYVSVEGVDSQPRPIRAGVPQGSCLSPRLYAVYTDDIPTLRDHLREGEEDVLLALYADDSAYFASSYHNIVATNRMQRLLDLLPEWLDKWRMAVNVGKTAALLTGCSLGRDVSLSYVDRT</sequence>
<dbReference type="InterPro" id="IPR036875">
    <property type="entry name" value="Znf_CCHC_sf"/>
</dbReference>
<dbReference type="SUPFAM" id="SSF56219">
    <property type="entry name" value="DNase I-like"/>
    <property type="match status" value="1"/>
</dbReference>
<organism evidence="3 4">
    <name type="scientific">Euphydryas editha</name>
    <name type="common">Edith's checkerspot</name>
    <dbReference type="NCBI Taxonomy" id="104508"/>
    <lineage>
        <taxon>Eukaryota</taxon>
        <taxon>Metazoa</taxon>
        <taxon>Ecdysozoa</taxon>
        <taxon>Arthropoda</taxon>
        <taxon>Hexapoda</taxon>
        <taxon>Insecta</taxon>
        <taxon>Pterygota</taxon>
        <taxon>Neoptera</taxon>
        <taxon>Endopterygota</taxon>
        <taxon>Lepidoptera</taxon>
        <taxon>Glossata</taxon>
        <taxon>Ditrysia</taxon>
        <taxon>Papilionoidea</taxon>
        <taxon>Nymphalidae</taxon>
        <taxon>Nymphalinae</taxon>
        <taxon>Euphydryas</taxon>
    </lineage>
</organism>
<evidence type="ECO:0000256" key="1">
    <source>
        <dbReference type="SAM" id="MobiDB-lite"/>
    </source>
</evidence>
<feature type="compositionally biased region" description="Low complexity" evidence="1">
    <location>
        <begin position="111"/>
        <end position="131"/>
    </location>
</feature>